<dbReference type="EMBL" id="OJIN01000180">
    <property type="protein sequence ID" value="SPD74961.1"/>
    <property type="molecule type" value="Genomic_DNA"/>
</dbReference>
<sequence>MHFLKSPGSRFTAGAFVYKEAIFKRIAAVDLDLALRLIDMSERGGALSLSERKLSGLGKI</sequence>
<evidence type="ECO:0000313" key="1">
    <source>
        <dbReference type="EMBL" id="SPD74961.1"/>
    </source>
</evidence>
<organism evidence="1">
    <name type="scientific">uncultured Desulfobacterium sp</name>
    <dbReference type="NCBI Taxonomy" id="201089"/>
    <lineage>
        <taxon>Bacteria</taxon>
        <taxon>Pseudomonadati</taxon>
        <taxon>Thermodesulfobacteriota</taxon>
        <taxon>Desulfobacteria</taxon>
        <taxon>Desulfobacterales</taxon>
        <taxon>Desulfobacteriaceae</taxon>
        <taxon>Desulfobacterium</taxon>
        <taxon>environmental samples</taxon>
    </lineage>
</organism>
<name>A0A445N033_9BACT</name>
<reference evidence="1" key="1">
    <citation type="submission" date="2018-01" db="EMBL/GenBank/DDBJ databases">
        <authorList>
            <person name="Regsiter A."/>
            <person name="William W."/>
        </authorList>
    </citation>
    <scope>NUCLEOTIDE SEQUENCE</scope>
    <source>
        <strain evidence="1">TRIP AH-1</strain>
    </source>
</reference>
<dbReference type="AlphaFoldDB" id="A0A445N033"/>
<protein>
    <submittedName>
        <fullName evidence="1">Uncharacterized protein</fullName>
    </submittedName>
</protein>
<gene>
    <name evidence="1" type="ORF">PITCH_A390058</name>
</gene>
<proteinExistence type="predicted"/>
<accession>A0A445N033</accession>